<evidence type="ECO:0000259" key="6">
    <source>
        <dbReference type="PROSITE" id="PS50902"/>
    </source>
</evidence>
<protein>
    <recommendedName>
        <fullName evidence="5">NAD(P)H dehydrogenase (quinone)</fullName>
        <ecNumber evidence="5">1.6.5.2</ecNumber>
    </recommendedName>
    <alternativeName>
        <fullName evidence="5">NAD(P)H:quinone oxidoreductase</fullName>
        <shortName evidence="5">NQO</shortName>
    </alternativeName>
</protein>
<comment type="caution">
    <text evidence="5">Lacks conserved residue(s) required for the propagation of feature annotation.</text>
</comment>
<dbReference type="InterPro" id="IPR037513">
    <property type="entry name" value="NQO"/>
</dbReference>
<gene>
    <name evidence="7" type="primary">wrbA</name>
    <name evidence="7" type="ORF">KSK55_15755</name>
</gene>
<dbReference type="Proteomes" id="UP000694228">
    <property type="component" value="Chromosome"/>
</dbReference>
<accession>A0A8F5ZHM9</accession>
<evidence type="ECO:0000256" key="5">
    <source>
        <dbReference type="HAMAP-Rule" id="MF_01017"/>
    </source>
</evidence>
<dbReference type="NCBIfam" id="NF002999">
    <property type="entry name" value="PRK03767.1"/>
    <property type="match status" value="1"/>
</dbReference>
<feature type="binding site" evidence="5">
    <location>
        <begin position="9"/>
        <end position="14"/>
    </location>
    <ligand>
        <name>FMN</name>
        <dbReference type="ChEBI" id="CHEBI:58210"/>
    </ligand>
</feature>
<comment type="catalytic activity">
    <reaction evidence="5">
        <text>a quinone + NADPH + H(+) = a quinol + NADP(+)</text>
        <dbReference type="Rhea" id="RHEA:46164"/>
        <dbReference type="ChEBI" id="CHEBI:15378"/>
        <dbReference type="ChEBI" id="CHEBI:24646"/>
        <dbReference type="ChEBI" id="CHEBI:57783"/>
        <dbReference type="ChEBI" id="CHEBI:58349"/>
        <dbReference type="ChEBI" id="CHEBI:132124"/>
        <dbReference type="EC" id="1.6.5.2"/>
    </reaction>
</comment>
<dbReference type="FunFam" id="3.40.50.360:FF:000001">
    <property type="entry name" value="NAD(P)H dehydrogenase (Quinone) FQR1-like"/>
    <property type="match status" value="1"/>
</dbReference>
<dbReference type="NCBIfam" id="TIGR01755">
    <property type="entry name" value="flav_wrbA"/>
    <property type="match status" value="1"/>
</dbReference>
<feature type="binding site" evidence="5">
    <location>
        <position position="101"/>
    </location>
    <ligand>
        <name>substrate</name>
    </ligand>
</feature>
<sequence length="211" mass="22700">MRIFIVYYSLYGHIHKMAQAVSEGVSDAGFKAEFFRVPETLPDVVIEKMGATSFQTEFRKLPVITPDELSKADAVIFGTPTRFGNMVGQMRQFLDSTGGIWSKGALAGKVGSVFTSSGTQHGGQESTILSMHITLLHHGMIIAGLPYTFAGQTIMTEITGCSPYGASTIAGGSGERFPSDNELSGARYQGKYVARVAEQLAGKQNYLLSLS</sequence>
<keyword evidence="3 5" id="KW-0288">FMN</keyword>
<organism evidence="7 8">
    <name type="scientific">Methanospirillum hungatei</name>
    <dbReference type="NCBI Taxonomy" id="2203"/>
    <lineage>
        <taxon>Archaea</taxon>
        <taxon>Methanobacteriati</taxon>
        <taxon>Methanobacteriota</taxon>
        <taxon>Stenosarchaea group</taxon>
        <taxon>Methanomicrobia</taxon>
        <taxon>Methanomicrobiales</taxon>
        <taxon>Methanospirillaceae</taxon>
        <taxon>Methanospirillum</taxon>
    </lineage>
</organism>
<keyword evidence="4 5" id="KW-0560">Oxidoreductase</keyword>
<feature type="binding site" evidence="5">
    <location>
        <position position="137"/>
    </location>
    <ligand>
        <name>FMN</name>
        <dbReference type="ChEBI" id="CHEBI:58210"/>
    </ligand>
</feature>
<dbReference type="GO" id="GO:0003955">
    <property type="term" value="F:NAD(P)H dehydrogenase (quinone) activity"/>
    <property type="evidence" value="ECO:0007669"/>
    <property type="project" value="UniProtKB-UniRule"/>
</dbReference>
<evidence type="ECO:0000313" key="8">
    <source>
        <dbReference type="Proteomes" id="UP000694228"/>
    </source>
</evidence>
<dbReference type="OrthoDB" id="9059at2157"/>
<dbReference type="GO" id="GO:0010181">
    <property type="term" value="F:FMN binding"/>
    <property type="evidence" value="ECO:0007669"/>
    <property type="project" value="InterPro"/>
</dbReference>
<feature type="binding site" evidence="5">
    <location>
        <begin position="81"/>
        <end position="83"/>
    </location>
    <ligand>
        <name>FMN</name>
        <dbReference type="ChEBI" id="CHEBI:58210"/>
    </ligand>
</feature>
<dbReference type="GO" id="GO:0051287">
    <property type="term" value="F:NAD binding"/>
    <property type="evidence" value="ECO:0007669"/>
    <property type="project" value="UniProtKB-UniRule"/>
</dbReference>
<dbReference type="InterPro" id="IPR005025">
    <property type="entry name" value="FMN_Rdtase-like_dom"/>
</dbReference>
<dbReference type="HAMAP" id="MF_01017">
    <property type="entry name" value="NQOR"/>
    <property type="match status" value="1"/>
</dbReference>
<keyword evidence="2 5" id="KW-0285">Flavoprotein</keyword>
<feature type="binding site" evidence="5">
    <location>
        <position position="11"/>
    </location>
    <ligand>
        <name>NAD(+)</name>
        <dbReference type="ChEBI" id="CHEBI:57540"/>
    </ligand>
</feature>
<evidence type="ECO:0000256" key="3">
    <source>
        <dbReference type="ARBA" id="ARBA00022643"/>
    </source>
</evidence>
<name>A0A8F5ZHM9_METHU</name>
<evidence type="ECO:0000256" key="2">
    <source>
        <dbReference type="ARBA" id="ARBA00022630"/>
    </source>
</evidence>
<keyword evidence="5" id="KW-0521">NADP</keyword>
<keyword evidence="5" id="KW-0547">Nucleotide-binding</keyword>
<dbReference type="InterPro" id="IPR008254">
    <property type="entry name" value="Flavodoxin/NO_synth"/>
</dbReference>
<dbReference type="GO" id="GO:0050661">
    <property type="term" value="F:NADP binding"/>
    <property type="evidence" value="ECO:0007669"/>
    <property type="project" value="UniProtKB-UniRule"/>
</dbReference>
<proteinExistence type="inferred from homology"/>
<comment type="cofactor">
    <cofactor evidence="5">
        <name>FMN</name>
        <dbReference type="ChEBI" id="CHEBI:58210"/>
    </cofactor>
    <text evidence="5">Binds 1 FMN per monomer.</text>
</comment>
<dbReference type="GO" id="GO:0016020">
    <property type="term" value="C:membrane"/>
    <property type="evidence" value="ECO:0007669"/>
    <property type="project" value="TreeGrafter"/>
</dbReference>
<dbReference type="PANTHER" id="PTHR30546:SF23">
    <property type="entry name" value="FLAVOPROTEIN-LIKE PROTEIN YCP4-RELATED"/>
    <property type="match status" value="1"/>
</dbReference>
<evidence type="ECO:0000313" key="7">
    <source>
        <dbReference type="EMBL" id="QXO94738.1"/>
    </source>
</evidence>
<feature type="domain" description="Flavodoxin-like" evidence="6">
    <location>
        <begin position="3"/>
        <end position="193"/>
    </location>
</feature>
<dbReference type="PANTHER" id="PTHR30546">
    <property type="entry name" value="FLAVODOXIN-RELATED PROTEIN WRBA-RELATED"/>
    <property type="match status" value="1"/>
</dbReference>
<dbReference type="PROSITE" id="PS50902">
    <property type="entry name" value="FLAVODOXIN_LIKE"/>
    <property type="match status" value="1"/>
</dbReference>
<dbReference type="EMBL" id="CP077107">
    <property type="protein sequence ID" value="QXO94738.1"/>
    <property type="molecule type" value="Genomic_DNA"/>
</dbReference>
<dbReference type="Pfam" id="PF03358">
    <property type="entry name" value="FMN_red"/>
    <property type="match status" value="1"/>
</dbReference>
<dbReference type="GO" id="GO:0050660">
    <property type="term" value="F:flavin adenine dinucleotide binding"/>
    <property type="evidence" value="ECO:0007669"/>
    <property type="project" value="UniProtKB-UniRule"/>
</dbReference>
<dbReference type="InterPro" id="IPR010089">
    <property type="entry name" value="Flavoprotein_WrbA-like"/>
</dbReference>
<dbReference type="EC" id="1.6.5.2" evidence="5"/>
<dbReference type="AlphaFoldDB" id="A0A8F5ZHM9"/>
<evidence type="ECO:0000256" key="1">
    <source>
        <dbReference type="ARBA" id="ARBA00006961"/>
    </source>
</evidence>
<comment type="similarity">
    <text evidence="1 5">Belongs to the WrbA family.</text>
</comment>
<comment type="catalytic activity">
    <reaction evidence="5">
        <text>a quinone + NADH + H(+) = a quinol + NAD(+)</text>
        <dbReference type="Rhea" id="RHEA:46160"/>
        <dbReference type="ChEBI" id="CHEBI:15378"/>
        <dbReference type="ChEBI" id="CHEBI:24646"/>
        <dbReference type="ChEBI" id="CHEBI:57540"/>
        <dbReference type="ChEBI" id="CHEBI:57945"/>
        <dbReference type="ChEBI" id="CHEBI:132124"/>
        <dbReference type="EC" id="1.6.5.2"/>
    </reaction>
</comment>
<reference evidence="7 8" key="1">
    <citation type="submission" date="2021-06" db="EMBL/GenBank/DDBJ databases">
        <title>Complete genome sequence of the secondary alcohol utilizing methanogen Methanospirillum hungatei strain GP1.</title>
        <authorList>
            <person name="Day L.A."/>
            <person name="Costa K.C."/>
        </authorList>
    </citation>
    <scope>NUCLEOTIDE SEQUENCE [LARGE SCALE GENOMIC DNA]</scope>
    <source>
        <strain evidence="7 8">GP1</strain>
    </source>
</reference>
<evidence type="ECO:0000256" key="4">
    <source>
        <dbReference type="ARBA" id="ARBA00023002"/>
    </source>
</evidence>
<keyword evidence="5" id="KW-0520">NAD</keyword>